<name>A0A0M0K743_9EUKA</name>
<comment type="caution">
    <text evidence="1">The sequence shown here is derived from an EMBL/GenBank/DDBJ whole genome shotgun (WGS) entry which is preliminary data.</text>
</comment>
<proteinExistence type="predicted"/>
<evidence type="ECO:0000313" key="2">
    <source>
        <dbReference type="Proteomes" id="UP000037460"/>
    </source>
</evidence>
<evidence type="ECO:0000313" key="1">
    <source>
        <dbReference type="EMBL" id="KOO34691.1"/>
    </source>
</evidence>
<organism evidence="1 2">
    <name type="scientific">Chrysochromulina tobinii</name>
    <dbReference type="NCBI Taxonomy" id="1460289"/>
    <lineage>
        <taxon>Eukaryota</taxon>
        <taxon>Haptista</taxon>
        <taxon>Haptophyta</taxon>
        <taxon>Prymnesiophyceae</taxon>
        <taxon>Prymnesiales</taxon>
        <taxon>Chrysochromulinaceae</taxon>
        <taxon>Chrysochromulina</taxon>
    </lineage>
</organism>
<protein>
    <submittedName>
        <fullName evidence="1">Uncharacterized protein</fullName>
    </submittedName>
</protein>
<sequence length="128" mass="14883">MVLEPDEALHGRMQALMNGNGTTSKRDSEALNSIYTPSDPGDQSVWRHFFSYVHELPVAYNTFKKTKFVRVMEWDHVYVLHDPDVHRKEKIPWPSVQALYKNLTAEAQLRVQAMAESLQVENRGRRSR</sequence>
<gene>
    <name evidence="1" type="ORF">Ctob_015462</name>
</gene>
<accession>A0A0M0K743</accession>
<dbReference type="AlphaFoldDB" id="A0A0M0K743"/>
<reference evidence="2" key="1">
    <citation type="journal article" date="2015" name="PLoS Genet.">
        <title>Genome Sequence and Transcriptome Analyses of Chrysochromulina tobin: Metabolic Tools for Enhanced Algal Fitness in the Prominent Order Prymnesiales (Haptophyceae).</title>
        <authorList>
            <person name="Hovde B.T."/>
            <person name="Deodato C.R."/>
            <person name="Hunsperger H.M."/>
            <person name="Ryken S.A."/>
            <person name="Yost W."/>
            <person name="Jha R.K."/>
            <person name="Patterson J."/>
            <person name="Monnat R.J. Jr."/>
            <person name="Barlow S.B."/>
            <person name="Starkenburg S.R."/>
            <person name="Cattolico R.A."/>
        </authorList>
    </citation>
    <scope>NUCLEOTIDE SEQUENCE</scope>
    <source>
        <strain evidence="2">CCMP291</strain>
    </source>
</reference>
<dbReference type="EMBL" id="JWZX01001131">
    <property type="protein sequence ID" value="KOO34691.1"/>
    <property type="molecule type" value="Genomic_DNA"/>
</dbReference>
<keyword evidence="2" id="KW-1185">Reference proteome</keyword>
<dbReference type="Proteomes" id="UP000037460">
    <property type="component" value="Unassembled WGS sequence"/>
</dbReference>